<accession>A0A431VFS1</accession>
<dbReference type="Pfam" id="PF00672">
    <property type="entry name" value="HAMP"/>
    <property type="match status" value="1"/>
</dbReference>
<evidence type="ECO:0000256" key="2">
    <source>
        <dbReference type="ARBA" id="ARBA00004370"/>
    </source>
</evidence>
<evidence type="ECO:0000256" key="5">
    <source>
        <dbReference type="ARBA" id="ARBA00022679"/>
    </source>
</evidence>
<evidence type="ECO:0000256" key="4">
    <source>
        <dbReference type="ARBA" id="ARBA00022553"/>
    </source>
</evidence>
<evidence type="ECO:0000256" key="8">
    <source>
        <dbReference type="ARBA" id="ARBA00022989"/>
    </source>
</evidence>
<evidence type="ECO:0000259" key="12">
    <source>
        <dbReference type="PROSITE" id="PS50109"/>
    </source>
</evidence>
<dbReference type="InterPro" id="IPR005467">
    <property type="entry name" value="His_kinase_dom"/>
</dbReference>
<dbReference type="InterPro" id="IPR050428">
    <property type="entry name" value="TCS_sensor_his_kinase"/>
</dbReference>
<dbReference type="OrthoDB" id="9815202at2"/>
<feature type="transmembrane region" description="Helical" evidence="11">
    <location>
        <begin position="33"/>
        <end position="53"/>
    </location>
</feature>
<comment type="subcellular location">
    <subcellularLocation>
        <location evidence="2">Membrane</location>
    </subcellularLocation>
</comment>
<dbReference type="PRINTS" id="PR00344">
    <property type="entry name" value="BCTRLSENSOR"/>
</dbReference>
<dbReference type="GO" id="GO:0000155">
    <property type="term" value="F:phosphorelay sensor kinase activity"/>
    <property type="evidence" value="ECO:0007669"/>
    <property type="project" value="InterPro"/>
</dbReference>
<dbReference type="InterPro" id="IPR003661">
    <property type="entry name" value="HisK_dim/P_dom"/>
</dbReference>
<dbReference type="Proteomes" id="UP000277007">
    <property type="component" value="Unassembled WGS sequence"/>
</dbReference>
<keyword evidence="9" id="KW-0902">Two-component regulatory system</keyword>
<dbReference type="PROSITE" id="PS50885">
    <property type="entry name" value="HAMP"/>
    <property type="match status" value="1"/>
</dbReference>
<dbReference type="SMART" id="SM00304">
    <property type="entry name" value="HAMP"/>
    <property type="match status" value="1"/>
</dbReference>
<dbReference type="EMBL" id="RXMA01000012">
    <property type="protein sequence ID" value="RTR19139.1"/>
    <property type="molecule type" value="Genomic_DNA"/>
</dbReference>
<evidence type="ECO:0000259" key="13">
    <source>
        <dbReference type="PROSITE" id="PS50885"/>
    </source>
</evidence>
<dbReference type="PANTHER" id="PTHR45436:SF8">
    <property type="entry name" value="HISTIDINE KINASE"/>
    <property type="match status" value="1"/>
</dbReference>
<dbReference type="Gene3D" id="6.10.340.10">
    <property type="match status" value="1"/>
</dbReference>
<dbReference type="SMART" id="SM00387">
    <property type="entry name" value="HATPase_c"/>
    <property type="match status" value="1"/>
</dbReference>
<dbReference type="Gene3D" id="3.30.565.10">
    <property type="entry name" value="Histidine kinase-like ATPase, C-terminal domain"/>
    <property type="match status" value="1"/>
</dbReference>
<evidence type="ECO:0000256" key="1">
    <source>
        <dbReference type="ARBA" id="ARBA00000085"/>
    </source>
</evidence>
<feature type="transmembrane region" description="Helical" evidence="11">
    <location>
        <begin position="181"/>
        <end position="200"/>
    </location>
</feature>
<reference evidence="14 15" key="1">
    <citation type="submission" date="2018-12" db="EMBL/GenBank/DDBJ databases">
        <authorList>
            <person name="Yang Y."/>
        </authorList>
    </citation>
    <scope>NUCLEOTIDE SEQUENCE [LARGE SCALE GENOMIC DNA]</scope>
    <source>
        <strain evidence="14 15">L-25-5w-1</strain>
    </source>
</reference>
<keyword evidence="7" id="KW-0418">Kinase</keyword>
<evidence type="ECO:0000313" key="14">
    <source>
        <dbReference type="EMBL" id="RTR19139.1"/>
    </source>
</evidence>
<evidence type="ECO:0000256" key="7">
    <source>
        <dbReference type="ARBA" id="ARBA00022777"/>
    </source>
</evidence>
<evidence type="ECO:0000256" key="6">
    <source>
        <dbReference type="ARBA" id="ARBA00022692"/>
    </source>
</evidence>
<dbReference type="SUPFAM" id="SSF158472">
    <property type="entry name" value="HAMP domain-like"/>
    <property type="match status" value="1"/>
</dbReference>
<dbReference type="Pfam" id="PF02518">
    <property type="entry name" value="HATPase_c"/>
    <property type="match status" value="1"/>
</dbReference>
<comment type="catalytic activity">
    <reaction evidence="1">
        <text>ATP + protein L-histidine = ADP + protein N-phospho-L-histidine.</text>
        <dbReference type="EC" id="2.7.13.3"/>
    </reaction>
</comment>
<evidence type="ECO:0000256" key="10">
    <source>
        <dbReference type="ARBA" id="ARBA00023136"/>
    </source>
</evidence>
<keyword evidence="15" id="KW-1185">Reference proteome</keyword>
<keyword evidence="4" id="KW-0597">Phosphoprotein</keyword>
<dbReference type="PANTHER" id="PTHR45436">
    <property type="entry name" value="SENSOR HISTIDINE KINASE YKOH"/>
    <property type="match status" value="1"/>
</dbReference>
<feature type="domain" description="HAMP" evidence="13">
    <location>
        <begin position="202"/>
        <end position="255"/>
    </location>
</feature>
<dbReference type="Pfam" id="PF00512">
    <property type="entry name" value="HisKA"/>
    <property type="match status" value="1"/>
</dbReference>
<dbReference type="InterPro" id="IPR003594">
    <property type="entry name" value="HATPase_dom"/>
</dbReference>
<dbReference type="RefSeq" id="WP_126616390.1">
    <property type="nucleotide sequence ID" value="NZ_JBHUCY010000030.1"/>
</dbReference>
<gene>
    <name evidence="14" type="ORF">EJ903_13980</name>
</gene>
<dbReference type="GO" id="GO:0005886">
    <property type="term" value="C:plasma membrane"/>
    <property type="evidence" value="ECO:0007669"/>
    <property type="project" value="TreeGrafter"/>
</dbReference>
<dbReference type="SMART" id="SM00388">
    <property type="entry name" value="HisKA"/>
    <property type="match status" value="1"/>
</dbReference>
<dbReference type="AlphaFoldDB" id="A0A431VFS1"/>
<dbReference type="CDD" id="cd06225">
    <property type="entry name" value="HAMP"/>
    <property type="match status" value="1"/>
</dbReference>
<sequence length="487" mass="52094">MPASSAAGEVARSRFRLCVAAVLRLLRTTAVRLSALYLVLFVLSVGLILVVVYRTTAGFLSEEIGETVALEVEAFQDHYNKYGLPGLVDLVRGRSAVVNNNAIYLLTTANGGILAGNLSRWPDVVPSANGWSHFKVSDTSGVHNRPSTAQALTFTLPGQFRLLVGRDMSELDQLSDRMVRSLGWIIAATAMLGLGGGLLVSRGAMRRIEAINRTTRQIMAGDLSDRVPRFGGGDEIDRLAGNLNAMLDRLERLMTGMRQVTDSVAHDLRTPLTRLRSRIELALIRETDDAEHYRTVLQDTIAEADRLIATFTALLSIAEAESGAKRNDFVPVDLRDVVQLAADLYEPVAEERGQRLTMEIPAGLGAAGVPVRGNGQLLAQAVSNLLDNAIKYTPEGGTITLRLDGPAAGQAARVTVADNGPGIPEEARAKVLQRFVRLDTARASPGNGLGLSLVDAVASLHGARLELADNGPGLCVALVFPAELRAG</sequence>
<dbReference type="InterPro" id="IPR036890">
    <property type="entry name" value="HATPase_C_sf"/>
</dbReference>
<dbReference type="Gene3D" id="1.10.287.130">
    <property type="match status" value="1"/>
</dbReference>
<feature type="domain" description="Histidine kinase" evidence="12">
    <location>
        <begin position="263"/>
        <end position="484"/>
    </location>
</feature>
<dbReference type="SUPFAM" id="SSF47384">
    <property type="entry name" value="Homodimeric domain of signal transducing histidine kinase"/>
    <property type="match status" value="1"/>
</dbReference>
<protein>
    <recommendedName>
        <fullName evidence="3">histidine kinase</fullName>
        <ecNumber evidence="3">2.7.13.3</ecNumber>
    </recommendedName>
</protein>
<keyword evidence="5" id="KW-0808">Transferase</keyword>
<evidence type="ECO:0000313" key="15">
    <source>
        <dbReference type="Proteomes" id="UP000277007"/>
    </source>
</evidence>
<evidence type="ECO:0000256" key="3">
    <source>
        <dbReference type="ARBA" id="ARBA00012438"/>
    </source>
</evidence>
<keyword evidence="8 11" id="KW-1133">Transmembrane helix</keyword>
<dbReference type="EC" id="2.7.13.3" evidence="3"/>
<evidence type="ECO:0000256" key="9">
    <source>
        <dbReference type="ARBA" id="ARBA00023012"/>
    </source>
</evidence>
<dbReference type="CDD" id="cd00082">
    <property type="entry name" value="HisKA"/>
    <property type="match status" value="1"/>
</dbReference>
<name>A0A431VFS1_9PROT</name>
<keyword evidence="6 11" id="KW-0812">Transmembrane</keyword>
<dbReference type="InterPro" id="IPR003660">
    <property type="entry name" value="HAMP_dom"/>
</dbReference>
<keyword evidence="10 11" id="KW-0472">Membrane</keyword>
<dbReference type="SUPFAM" id="SSF55874">
    <property type="entry name" value="ATPase domain of HSP90 chaperone/DNA topoisomerase II/histidine kinase"/>
    <property type="match status" value="1"/>
</dbReference>
<dbReference type="InterPro" id="IPR036097">
    <property type="entry name" value="HisK_dim/P_sf"/>
</dbReference>
<organism evidence="14 15">
    <name type="scientific">Azospirillum griseum</name>
    <dbReference type="NCBI Taxonomy" id="2496639"/>
    <lineage>
        <taxon>Bacteria</taxon>
        <taxon>Pseudomonadati</taxon>
        <taxon>Pseudomonadota</taxon>
        <taxon>Alphaproteobacteria</taxon>
        <taxon>Rhodospirillales</taxon>
        <taxon>Azospirillaceae</taxon>
        <taxon>Azospirillum</taxon>
    </lineage>
</organism>
<dbReference type="PROSITE" id="PS50109">
    <property type="entry name" value="HIS_KIN"/>
    <property type="match status" value="1"/>
</dbReference>
<comment type="caution">
    <text evidence="14">The sequence shown here is derived from an EMBL/GenBank/DDBJ whole genome shotgun (WGS) entry which is preliminary data.</text>
</comment>
<dbReference type="CDD" id="cd00075">
    <property type="entry name" value="HATPase"/>
    <property type="match status" value="1"/>
</dbReference>
<evidence type="ECO:0000256" key="11">
    <source>
        <dbReference type="SAM" id="Phobius"/>
    </source>
</evidence>
<dbReference type="InterPro" id="IPR004358">
    <property type="entry name" value="Sig_transdc_His_kin-like_C"/>
</dbReference>
<proteinExistence type="predicted"/>